<dbReference type="AlphaFoldDB" id="A0AAW4FQV3"/>
<feature type="domain" description="Flagellar motor switch protein FliN-like C-terminal" evidence="8">
    <location>
        <begin position="29"/>
        <end position="95"/>
    </location>
</feature>
<dbReference type="GO" id="GO:0003774">
    <property type="term" value="F:cytoskeletal motor activity"/>
    <property type="evidence" value="ECO:0007669"/>
    <property type="project" value="InterPro"/>
</dbReference>
<evidence type="ECO:0000256" key="5">
    <source>
        <dbReference type="ARBA" id="ARBA00022500"/>
    </source>
</evidence>
<keyword evidence="10" id="KW-1185">Reference proteome</keyword>
<dbReference type="GO" id="GO:0005886">
    <property type="term" value="C:plasma membrane"/>
    <property type="evidence" value="ECO:0007669"/>
    <property type="project" value="UniProtKB-SubCell"/>
</dbReference>
<evidence type="ECO:0000256" key="4">
    <source>
        <dbReference type="ARBA" id="ARBA00022475"/>
    </source>
</evidence>
<dbReference type="GO" id="GO:0009425">
    <property type="term" value="C:bacterial-type flagellum basal body"/>
    <property type="evidence" value="ECO:0007669"/>
    <property type="project" value="InterPro"/>
</dbReference>
<proteinExistence type="inferred from homology"/>
<evidence type="ECO:0000256" key="6">
    <source>
        <dbReference type="ARBA" id="ARBA00022779"/>
    </source>
</evidence>
<dbReference type="Gene3D" id="2.30.330.10">
    <property type="entry name" value="SpoA-like"/>
    <property type="match status" value="1"/>
</dbReference>
<comment type="caution">
    <text evidence="9">The sequence shown here is derived from an EMBL/GenBank/DDBJ whole genome shotgun (WGS) entry which is preliminary data.</text>
</comment>
<dbReference type="InterPro" id="IPR051469">
    <property type="entry name" value="FliN/MopA/SpaO"/>
</dbReference>
<dbReference type="InterPro" id="IPR001172">
    <property type="entry name" value="FliN_T3SS_HrcQb"/>
</dbReference>
<reference evidence="9 10" key="1">
    <citation type="submission" date="2020-01" db="EMBL/GenBank/DDBJ databases">
        <title>Draft genome assembly of Ensifer adhaerens T173.</title>
        <authorList>
            <person name="Craig J.E."/>
            <person name="Stinchcombe J.R."/>
        </authorList>
    </citation>
    <scope>NUCLEOTIDE SEQUENCE [LARGE SCALE GENOMIC DNA]</scope>
    <source>
        <strain evidence="9 10">T173</strain>
    </source>
</reference>
<keyword evidence="6" id="KW-0283">Flagellar rotation</keyword>
<keyword evidence="5" id="KW-0145">Chemotaxis</keyword>
<protein>
    <recommendedName>
        <fullName evidence="3">Flagellar motor switch protein FliN</fullName>
    </recommendedName>
</protein>
<evidence type="ECO:0000259" key="8">
    <source>
        <dbReference type="Pfam" id="PF01052"/>
    </source>
</evidence>
<evidence type="ECO:0000256" key="3">
    <source>
        <dbReference type="ARBA" id="ARBA00021897"/>
    </source>
</evidence>
<dbReference type="InterPro" id="IPR001543">
    <property type="entry name" value="FliN-like_C"/>
</dbReference>
<dbReference type="GO" id="GO:0071973">
    <property type="term" value="P:bacterial-type flagellum-dependent cell motility"/>
    <property type="evidence" value="ECO:0007669"/>
    <property type="project" value="InterPro"/>
</dbReference>
<dbReference type="Pfam" id="PF01052">
    <property type="entry name" value="FliMN_C"/>
    <property type="match status" value="1"/>
</dbReference>
<dbReference type="GO" id="GO:0006935">
    <property type="term" value="P:chemotaxis"/>
    <property type="evidence" value="ECO:0007669"/>
    <property type="project" value="UniProtKB-KW"/>
</dbReference>
<dbReference type="PANTHER" id="PTHR43484:SF1">
    <property type="entry name" value="FLAGELLAR MOTOR SWITCH PROTEIN FLIN"/>
    <property type="match status" value="1"/>
</dbReference>
<evidence type="ECO:0000313" key="10">
    <source>
        <dbReference type="Proteomes" id="UP000744980"/>
    </source>
</evidence>
<evidence type="ECO:0000256" key="1">
    <source>
        <dbReference type="ARBA" id="ARBA00004413"/>
    </source>
</evidence>
<comment type="similarity">
    <text evidence="2">Belongs to the FliN/MopA/SpaO family.</text>
</comment>
<dbReference type="RefSeq" id="WP_158071707.1">
    <property type="nucleotide sequence ID" value="NZ_WXFA01000018.1"/>
</dbReference>
<name>A0AAW4FQV3_9HYPH</name>
<evidence type="ECO:0000313" key="9">
    <source>
        <dbReference type="EMBL" id="MBM3093697.1"/>
    </source>
</evidence>
<organism evidence="9 10">
    <name type="scientific">Ensifer canadensis</name>
    <dbReference type="NCBI Taxonomy" id="555315"/>
    <lineage>
        <taxon>Bacteria</taxon>
        <taxon>Pseudomonadati</taxon>
        <taxon>Pseudomonadota</taxon>
        <taxon>Alphaproteobacteria</taxon>
        <taxon>Hyphomicrobiales</taxon>
        <taxon>Rhizobiaceae</taxon>
        <taxon>Sinorhizobium/Ensifer group</taxon>
        <taxon>Ensifer</taxon>
    </lineage>
</organism>
<dbReference type="SUPFAM" id="SSF101801">
    <property type="entry name" value="Surface presentation of antigens (SPOA)"/>
    <property type="match status" value="1"/>
</dbReference>
<gene>
    <name evidence="9" type="ORF">GFB56_23330</name>
</gene>
<dbReference type="PRINTS" id="PR00956">
    <property type="entry name" value="FLGMOTORFLIN"/>
</dbReference>
<evidence type="ECO:0000256" key="7">
    <source>
        <dbReference type="ARBA" id="ARBA00023136"/>
    </source>
</evidence>
<comment type="subcellular location">
    <subcellularLocation>
        <location evidence="1">Cell membrane</location>
        <topology evidence="1">Peripheral membrane protein</topology>
        <orientation evidence="1">Cytoplasmic side</orientation>
    </subcellularLocation>
</comment>
<evidence type="ECO:0000256" key="2">
    <source>
        <dbReference type="ARBA" id="ARBA00009226"/>
    </source>
</evidence>
<dbReference type="InterPro" id="IPR036429">
    <property type="entry name" value="SpoA-like_sf"/>
</dbReference>
<dbReference type="Proteomes" id="UP000744980">
    <property type="component" value="Unassembled WGS sequence"/>
</dbReference>
<dbReference type="EMBL" id="WXFA01000018">
    <property type="protein sequence ID" value="MBM3093697.1"/>
    <property type="molecule type" value="Genomic_DNA"/>
</dbReference>
<keyword evidence="7" id="KW-0472">Membrane</keyword>
<sequence>MMNETFYNGVPEIETGPVPLESAPIGEHAVQGIPLVIEVVLGRSRLTVAQLSKLHRDDHIDLDTNFGDPVDLKVNGTVIGRGEIVFNESKTAIGVKIVEISHGRRR</sequence>
<keyword evidence="4" id="KW-1003">Cell membrane</keyword>
<accession>A0AAW4FQV3</accession>
<dbReference type="PANTHER" id="PTHR43484">
    <property type="match status" value="1"/>
</dbReference>